<dbReference type="InterPro" id="IPR010982">
    <property type="entry name" value="Lambda_DNA-bd_dom_sf"/>
</dbReference>
<comment type="caution">
    <text evidence="2">The sequence shown here is derived from an EMBL/GenBank/DDBJ whole genome shotgun (WGS) entry which is preliminary data.</text>
</comment>
<dbReference type="Gene3D" id="1.10.260.40">
    <property type="entry name" value="lambda repressor-like DNA-binding domains"/>
    <property type="match status" value="1"/>
</dbReference>
<dbReference type="Pfam" id="PF13443">
    <property type="entry name" value="HTH_26"/>
    <property type="match status" value="1"/>
</dbReference>
<evidence type="ECO:0000313" key="2">
    <source>
        <dbReference type="EMBL" id="HIX68529.1"/>
    </source>
</evidence>
<gene>
    <name evidence="2" type="ORF">H9735_10485</name>
</gene>
<evidence type="ECO:0000259" key="1">
    <source>
        <dbReference type="Pfam" id="PF13443"/>
    </source>
</evidence>
<evidence type="ECO:0000313" key="3">
    <source>
        <dbReference type="Proteomes" id="UP000886721"/>
    </source>
</evidence>
<organism evidence="2 3">
    <name type="scientific">Candidatus Anaerostipes excrementavium</name>
    <dbReference type="NCBI Taxonomy" id="2838463"/>
    <lineage>
        <taxon>Bacteria</taxon>
        <taxon>Bacillati</taxon>
        <taxon>Bacillota</taxon>
        <taxon>Clostridia</taxon>
        <taxon>Lachnospirales</taxon>
        <taxon>Lachnospiraceae</taxon>
        <taxon>Anaerostipes</taxon>
    </lineage>
</organism>
<dbReference type="GO" id="GO:0003677">
    <property type="term" value="F:DNA binding"/>
    <property type="evidence" value="ECO:0007669"/>
    <property type="project" value="InterPro"/>
</dbReference>
<reference evidence="2" key="1">
    <citation type="journal article" date="2021" name="PeerJ">
        <title>Extensive microbial diversity within the chicken gut microbiome revealed by metagenomics and culture.</title>
        <authorList>
            <person name="Gilroy R."/>
            <person name="Ravi A."/>
            <person name="Getino M."/>
            <person name="Pursley I."/>
            <person name="Horton D.L."/>
            <person name="Alikhan N.F."/>
            <person name="Baker D."/>
            <person name="Gharbi K."/>
            <person name="Hall N."/>
            <person name="Watson M."/>
            <person name="Adriaenssens E.M."/>
            <person name="Foster-Nyarko E."/>
            <person name="Jarju S."/>
            <person name="Secka A."/>
            <person name="Antonio M."/>
            <person name="Oren A."/>
            <person name="Chaudhuri R.R."/>
            <person name="La Ragione R."/>
            <person name="Hildebrand F."/>
            <person name="Pallen M.J."/>
        </authorList>
    </citation>
    <scope>NUCLEOTIDE SEQUENCE</scope>
    <source>
        <strain evidence="2">CHK191-13928</strain>
    </source>
</reference>
<dbReference type="InterPro" id="IPR001387">
    <property type="entry name" value="Cro/C1-type_HTH"/>
</dbReference>
<reference evidence="2" key="2">
    <citation type="submission" date="2021-04" db="EMBL/GenBank/DDBJ databases">
        <authorList>
            <person name="Gilroy R."/>
        </authorList>
    </citation>
    <scope>NUCLEOTIDE SEQUENCE</scope>
    <source>
        <strain evidence="2">CHK191-13928</strain>
    </source>
</reference>
<dbReference type="CDD" id="cd00093">
    <property type="entry name" value="HTH_XRE"/>
    <property type="match status" value="1"/>
</dbReference>
<sequence>MSIFSEKLKEYMELKNEKVYTLSKMCDISRASMYKIVQGTRHPSRVEMVYQIADALGLSPFEKKKLVESYQITMIGKNVYEEQNHIIHLIDLFRERKQFQVEWNPAENHIEEKKYLYGKQSVNREIREMIKREAGKEKGKICMICQPNNEFLQQMLIAYCENKEVEIYHIICMESKESGEENSYNLKNLTQISTILISDCKYEAYYYYDDVQSHFYNLNLLPCAIITESEIIQYTPDYEYAIYDHKKERVEVFHGIFQQFMKTARKMFRMEHGLEKAEEWIDDHKIETILSYDDAGYFLVKQKGKKLAQNLKLFVSEQKVSEYSLSKWGAANSNIDEPEKIKRYRIHRELFPVPENFMMISECKGSIIIIFEKEKQSWGVLEIYEKSLKRSMYQFISNLDKSFLVY</sequence>
<dbReference type="SUPFAM" id="SSF47413">
    <property type="entry name" value="lambda repressor-like DNA-binding domains"/>
    <property type="match status" value="1"/>
</dbReference>
<feature type="domain" description="HTH cro/C1-type" evidence="1">
    <location>
        <begin position="7"/>
        <end position="60"/>
    </location>
</feature>
<accession>A0A9D1WWI1</accession>
<dbReference type="EMBL" id="DXEM01000032">
    <property type="protein sequence ID" value="HIX68529.1"/>
    <property type="molecule type" value="Genomic_DNA"/>
</dbReference>
<protein>
    <submittedName>
        <fullName evidence="2">Helix-turn-helix domain-containing protein</fullName>
    </submittedName>
</protein>
<dbReference type="AlphaFoldDB" id="A0A9D1WWI1"/>
<name>A0A9D1WWI1_9FIRM</name>
<proteinExistence type="predicted"/>
<dbReference type="Proteomes" id="UP000886721">
    <property type="component" value="Unassembled WGS sequence"/>
</dbReference>